<feature type="transmembrane region" description="Helical" evidence="1">
    <location>
        <begin position="182"/>
        <end position="200"/>
    </location>
</feature>
<name>A0ABY4P928_9LACO</name>
<keyword evidence="1" id="KW-1133">Transmembrane helix</keyword>
<feature type="transmembrane region" description="Helical" evidence="1">
    <location>
        <begin position="70"/>
        <end position="100"/>
    </location>
</feature>
<keyword evidence="1" id="KW-0472">Membrane</keyword>
<feature type="transmembrane region" description="Helical" evidence="1">
    <location>
        <begin position="304"/>
        <end position="326"/>
    </location>
</feature>
<protein>
    <recommendedName>
        <fullName evidence="4">Zinc-ribbon domain-containing protein</fullName>
    </recommendedName>
</protein>
<evidence type="ECO:0000313" key="2">
    <source>
        <dbReference type="EMBL" id="UQS82044.1"/>
    </source>
</evidence>
<evidence type="ECO:0008006" key="4">
    <source>
        <dbReference type="Google" id="ProtNLM"/>
    </source>
</evidence>
<gene>
    <name evidence="2" type="ORF">MOO45_07615</name>
</gene>
<feature type="transmembrane region" description="Helical" evidence="1">
    <location>
        <begin position="243"/>
        <end position="260"/>
    </location>
</feature>
<evidence type="ECO:0000256" key="1">
    <source>
        <dbReference type="SAM" id="Phobius"/>
    </source>
</evidence>
<reference evidence="2" key="1">
    <citation type="journal article" date="2022" name="Int. J. Syst. Evol. Microbiol.">
        <title>Apilactobacillus apisilvae sp. nov., Nicolia spurrieriana gen. nov. sp. nov., Bombilactobacillus folatiphilus sp. nov. and Bombilactobacillus thymidiniphilus sp. nov., four new lactic acid bacterial isolates from stingless bees Tetragonula carbonaria and Austroplebeia australis.</title>
        <authorList>
            <person name="Oliphant S.A."/>
            <person name="Watson-Haigh N.S."/>
            <person name="Sumby K.M."/>
            <person name="Gardner J."/>
            <person name="Groom S."/>
            <person name="Jiranek V."/>
        </authorList>
    </citation>
    <scope>NUCLEOTIDE SEQUENCE</scope>
    <source>
        <strain evidence="2">SG4_D2</strain>
    </source>
</reference>
<keyword evidence="3" id="KW-1185">Reference proteome</keyword>
<dbReference type="RefSeq" id="WP_249514314.1">
    <property type="nucleotide sequence ID" value="NZ_CP093366.1"/>
</dbReference>
<sequence length="338" mass="37553">MRYCPQCGAKINSKAKKCPICGYQFGQSASRNVNQIDEQAPQKYSRSQKYHHSTGKPALNFAKWLKDNPLVLILAIIFVILTYFYVGKVVSFLAALVLIFGGYWHANHRQTNLDTKIKRAFGHAQQPIQNNLRPLKTNKTLPQQYQQPDLTQPVPIQANPQIVEVSQAKLTSGSGPKASRSWLLLIVAAILLSSSYWPGFFSANPLTILLGTNATANPSLAQTVQQALSLLNYYFHLQLNPALSLWIIAIGPLSVLFGALMPNHFGKKLANWGASLSVIFYLGGVAILHLIFSSISNVELQIPFAVGTTGHLILGISILLWILTLWDGHQFKQKYVRY</sequence>
<proteinExistence type="predicted"/>
<evidence type="ECO:0000313" key="3">
    <source>
        <dbReference type="Proteomes" id="UP000831495"/>
    </source>
</evidence>
<dbReference type="Proteomes" id="UP000831495">
    <property type="component" value="Chromosome"/>
</dbReference>
<accession>A0ABY4P928</accession>
<dbReference type="EMBL" id="CP093366">
    <property type="protein sequence ID" value="UQS82044.1"/>
    <property type="molecule type" value="Genomic_DNA"/>
</dbReference>
<keyword evidence="1" id="KW-0812">Transmembrane</keyword>
<feature type="transmembrane region" description="Helical" evidence="1">
    <location>
        <begin position="272"/>
        <end position="292"/>
    </location>
</feature>
<organism evidence="2 3">
    <name type="scientific">Bombilactobacillus folatiphilus</name>
    <dbReference type="NCBI Taxonomy" id="2923362"/>
    <lineage>
        <taxon>Bacteria</taxon>
        <taxon>Bacillati</taxon>
        <taxon>Bacillota</taxon>
        <taxon>Bacilli</taxon>
        <taxon>Lactobacillales</taxon>
        <taxon>Lactobacillaceae</taxon>
        <taxon>Bombilactobacillus</taxon>
    </lineage>
</organism>